<gene>
    <name evidence="1" type="ORF">QFC24_005724</name>
</gene>
<evidence type="ECO:0000313" key="1">
    <source>
        <dbReference type="EMBL" id="KAJ9119489.1"/>
    </source>
</evidence>
<name>A0ACC2X804_9TREE</name>
<dbReference type="Proteomes" id="UP001234202">
    <property type="component" value="Unassembled WGS sequence"/>
</dbReference>
<accession>A0ACC2X804</accession>
<evidence type="ECO:0000313" key="2">
    <source>
        <dbReference type="Proteomes" id="UP001234202"/>
    </source>
</evidence>
<organism evidence="1 2">
    <name type="scientific">Naganishia onofrii</name>
    <dbReference type="NCBI Taxonomy" id="1851511"/>
    <lineage>
        <taxon>Eukaryota</taxon>
        <taxon>Fungi</taxon>
        <taxon>Dikarya</taxon>
        <taxon>Basidiomycota</taxon>
        <taxon>Agaricomycotina</taxon>
        <taxon>Tremellomycetes</taxon>
        <taxon>Filobasidiales</taxon>
        <taxon>Filobasidiaceae</taxon>
        <taxon>Naganishia</taxon>
    </lineage>
</organism>
<sequence>MTIMQLPYRPSIPFPYSQQAPSIEPDDGINNVDYAHIVDSFYPPQEEEGQIAAAITASPSGTSVTAGPDPVWAYAAYEPPSENTPAPTYSAHPDMEKEMTLLDGYLPPYESSVASLRKCLFDITEREGKRGLHTADLNLHIVE</sequence>
<reference evidence="1" key="1">
    <citation type="submission" date="2023-04" db="EMBL/GenBank/DDBJ databases">
        <title>Draft Genome sequencing of Naganishia species isolated from polar environments using Oxford Nanopore Technology.</title>
        <authorList>
            <person name="Leo P."/>
            <person name="Venkateswaran K."/>
        </authorList>
    </citation>
    <scope>NUCLEOTIDE SEQUENCE</scope>
    <source>
        <strain evidence="1">DBVPG 5303</strain>
    </source>
</reference>
<keyword evidence="2" id="KW-1185">Reference proteome</keyword>
<dbReference type="EMBL" id="JASBWV010000024">
    <property type="protein sequence ID" value="KAJ9119489.1"/>
    <property type="molecule type" value="Genomic_DNA"/>
</dbReference>
<comment type="caution">
    <text evidence="1">The sequence shown here is derived from an EMBL/GenBank/DDBJ whole genome shotgun (WGS) entry which is preliminary data.</text>
</comment>
<protein>
    <submittedName>
        <fullName evidence="1">Uncharacterized protein</fullName>
    </submittedName>
</protein>
<proteinExistence type="predicted"/>